<accession>A0AB35MHE5</accession>
<organism evidence="2 3">
    <name type="scientific">Demequina lignilytica</name>
    <dbReference type="NCBI Taxonomy" id="3051663"/>
    <lineage>
        <taxon>Bacteria</taxon>
        <taxon>Bacillati</taxon>
        <taxon>Actinomycetota</taxon>
        <taxon>Actinomycetes</taxon>
        <taxon>Micrococcales</taxon>
        <taxon>Demequinaceae</taxon>
        <taxon>Demequina</taxon>
    </lineage>
</organism>
<sequence length="306" mass="34242">MSDLKLFRVHDGTAAEITGSSMALERSLQTLIERNMGTLFGVRFLASEYSTGPIHGGRMDSLGIDENGSPVIFEYKRATNENVVNQGLFYLDWLVDHRADFTLLVMKVLGQQASEEIDWRNPRLVCVANGFTKYDEHAVKQMNRAIDLVRYRDFDGDLLALELLTSTKVESQSAADAPSPASARPTKAQKTVSELLAQAPEALADLYDSVDVFCSALGDDVSKKTLKYYFAYRRLQNFACVEVHPQSGEVLMYLKLDPNRHELVEGFIRDVSSIGHFGTGDLEIRLRSQEDFARVQELITAAYEAN</sequence>
<reference evidence="2 3" key="1">
    <citation type="submission" date="2023-06" db="EMBL/GenBank/DDBJ databases">
        <title>SYSU T0a273.</title>
        <authorList>
            <person name="Gao L."/>
            <person name="Fang B.-Z."/>
            <person name="Li W.-J."/>
        </authorList>
    </citation>
    <scope>NUCLEOTIDE SEQUENCE [LARGE SCALE GENOMIC DNA]</scope>
    <source>
        <strain evidence="2 3">SYSU T0a273</strain>
    </source>
</reference>
<dbReference type="InterPro" id="IPR043714">
    <property type="entry name" value="DUF5655"/>
</dbReference>
<dbReference type="AlphaFoldDB" id="A0AB35MHE5"/>
<feature type="domain" description="DUF5655" evidence="1">
    <location>
        <begin position="193"/>
        <end position="305"/>
    </location>
</feature>
<dbReference type="Proteomes" id="UP001172756">
    <property type="component" value="Unassembled WGS sequence"/>
</dbReference>
<name>A0AB35MHE5_9MICO</name>
<dbReference type="RefSeq" id="WP_301160118.1">
    <property type="nucleotide sequence ID" value="NZ_JAUHQB010000003.1"/>
</dbReference>
<dbReference type="EMBL" id="JAUHQB010000003">
    <property type="protein sequence ID" value="MDN4483201.1"/>
    <property type="molecule type" value="Genomic_DNA"/>
</dbReference>
<proteinExistence type="predicted"/>
<dbReference type="Gene3D" id="3.40.1350.10">
    <property type="match status" value="1"/>
</dbReference>
<protein>
    <submittedName>
        <fullName evidence="2">DUF5655 domain-containing protein</fullName>
    </submittedName>
</protein>
<evidence type="ECO:0000259" key="1">
    <source>
        <dbReference type="Pfam" id="PF18899"/>
    </source>
</evidence>
<dbReference type="GO" id="GO:0003676">
    <property type="term" value="F:nucleic acid binding"/>
    <property type="evidence" value="ECO:0007669"/>
    <property type="project" value="InterPro"/>
</dbReference>
<comment type="caution">
    <text evidence="2">The sequence shown here is derived from an EMBL/GenBank/DDBJ whole genome shotgun (WGS) entry which is preliminary data.</text>
</comment>
<dbReference type="Pfam" id="PF18899">
    <property type="entry name" value="DUF5655"/>
    <property type="match status" value="1"/>
</dbReference>
<dbReference type="InterPro" id="IPR011856">
    <property type="entry name" value="tRNA_endonuc-like_dom_sf"/>
</dbReference>
<evidence type="ECO:0000313" key="3">
    <source>
        <dbReference type="Proteomes" id="UP001172756"/>
    </source>
</evidence>
<evidence type="ECO:0000313" key="2">
    <source>
        <dbReference type="EMBL" id="MDN4483201.1"/>
    </source>
</evidence>
<gene>
    <name evidence="2" type="ORF">QQ002_06580</name>
</gene>